<organism evidence="1 2">
    <name type="scientific">Amanita muscaria (strain Koide BX008)</name>
    <dbReference type="NCBI Taxonomy" id="946122"/>
    <lineage>
        <taxon>Eukaryota</taxon>
        <taxon>Fungi</taxon>
        <taxon>Dikarya</taxon>
        <taxon>Basidiomycota</taxon>
        <taxon>Agaricomycotina</taxon>
        <taxon>Agaricomycetes</taxon>
        <taxon>Agaricomycetidae</taxon>
        <taxon>Agaricales</taxon>
        <taxon>Pluteineae</taxon>
        <taxon>Amanitaceae</taxon>
        <taxon>Amanita</taxon>
    </lineage>
</organism>
<keyword evidence="2" id="KW-1185">Reference proteome</keyword>
<dbReference type="HOGENOM" id="CLU_2305339_0_0_1"/>
<name>A0A0C2X9M7_AMAMK</name>
<gene>
    <name evidence="1" type="ORF">M378DRAFT_156014</name>
</gene>
<accession>A0A0C2X9M7</accession>
<dbReference type="Proteomes" id="UP000054549">
    <property type="component" value="Unassembled WGS sequence"/>
</dbReference>
<proteinExistence type="predicted"/>
<evidence type="ECO:0000313" key="1">
    <source>
        <dbReference type="EMBL" id="KIL71067.1"/>
    </source>
</evidence>
<dbReference type="InParanoid" id="A0A0C2X9M7"/>
<sequence length="100" mass="11763">MMISRRRRRQVQLSKCSIRLTAEDNLTKSYSRNLFAIEFQERHGGQGTNSQFKAEWDTLTEEQRNRYTFLSKALTKEVRAATETLVQLITHPSMISRKLE</sequence>
<evidence type="ECO:0000313" key="2">
    <source>
        <dbReference type="Proteomes" id="UP000054549"/>
    </source>
</evidence>
<reference evidence="1 2" key="1">
    <citation type="submission" date="2014-04" db="EMBL/GenBank/DDBJ databases">
        <title>Evolutionary Origins and Diversification of the Mycorrhizal Mutualists.</title>
        <authorList>
            <consortium name="DOE Joint Genome Institute"/>
            <consortium name="Mycorrhizal Genomics Consortium"/>
            <person name="Kohler A."/>
            <person name="Kuo A."/>
            <person name="Nagy L.G."/>
            <person name="Floudas D."/>
            <person name="Copeland A."/>
            <person name="Barry K.W."/>
            <person name="Cichocki N."/>
            <person name="Veneault-Fourrey C."/>
            <person name="LaButti K."/>
            <person name="Lindquist E.A."/>
            <person name="Lipzen A."/>
            <person name="Lundell T."/>
            <person name="Morin E."/>
            <person name="Murat C."/>
            <person name="Riley R."/>
            <person name="Ohm R."/>
            <person name="Sun H."/>
            <person name="Tunlid A."/>
            <person name="Henrissat B."/>
            <person name="Grigoriev I.V."/>
            <person name="Hibbett D.S."/>
            <person name="Martin F."/>
        </authorList>
    </citation>
    <scope>NUCLEOTIDE SEQUENCE [LARGE SCALE GENOMIC DNA]</scope>
    <source>
        <strain evidence="1 2">Koide BX008</strain>
    </source>
</reference>
<dbReference type="AlphaFoldDB" id="A0A0C2X9M7"/>
<dbReference type="EMBL" id="KN818223">
    <property type="protein sequence ID" value="KIL71067.1"/>
    <property type="molecule type" value="Genomic_DNA"/>
</dbReference>
<protein>
    <submittedName>
        <fullName evidence="1">Uncharacterized protein</fullName>
    </submittedName>
</protein>